<dbReference type="AlphaFoldDB" id="A0A4S2LA92"/>
<sequence length="70" mass="8463">MALKPSTPVQLYRHLLRRIRSLPQPVQEHYRHHVRQQFNSHSDEEDPVRIAQLITKATEDMEWLVKKYSE</sequence>
<evidence type="ECO:0000256" key="1">
    <source>
        <dbReference type="ARBA" id="ARBA00025757"/>
    </source>
</evidence>
<evidence type="ECO:0000313" key="4">
    <source>
        <dbReference type="EMBL" id="TGZ57378.1"/>
    </source>
</evidence>
<evidence type="ECO:0000313" key="5">
    <source>
        <dbReference type="Proteomes" id="UP000308267"/>
    </source>
</evidence>
<evidence type="ECO:0000259" key="3">
    <source>
        <dbReference type="Pfam" id="PF05347"/>
    </source>
</evidence>
<keyword evidence="5" id="KW-1185">Reference proteome</keyword>
<organism evidence="4 5">
    <name type="scientific">Opisthorchis felineus</name>
    <dbReference type="NCBI Taxonomy" id="147828"/>
    <lineage>
        <taxon>Eukaryota</taxon>
        <taxon>Metazoa</taxon>
        <taxon>Spiralia</taxon>
        <taxon>Lophotrochozoa</taxon>
        <taxon>Platyhelminthes</taxon>
        <taxon>Trematoda</taxon>
        <taxon>Digenea</taxon>
        <taxon>Opisthorchiida</taxon>
        <taxon>Opisthorchiata</taxon>
        <taxon>Opisthorchiidae</taxon>
        <taxon>Opisthorchis</taxon>
    </lineage>
</organism>
<dbReference type="PANTHER" id="PTHR47061">
    <property type="entry name" value="LYR MOTIF-CONTAINING PROTEIN 9"/>
    <property type="match status" value="1"/>
</dbReference>
<dbReference type="EMBL" id="SJOL01009455">
    <property type="protein sequence ID" value="TGZ57378.1"/>
    <property type="molecule type" value="Genomic_DNA"/>
</dbReference>
<dbReference type="Proteomes" id="UP000308267">
    <property type="component" value="Unassembled WGS sequence"/>
</dbReference>
<reference evidence="4 5" key="1">
    <citation type="journal article" date="2019" name="BMC Genomics">
        <title>New insights from Opisthorchis felineus genome: update on genomics of the epidemiologically important liver flukes.</title>
        <authorList>
            <person name="Ershov N.I."/>
            <person name="Mordvinov V.A."/>
            <person name="Prokhortchouk E.B."/>
            <person name="Pakharukova M.Y."/>
            <person name="Gunbin K.V."/>
            <person name="Ustyantsev K."/>
            <person name="Genaev M.A."/>
            <person name="Blinov A.G."/>
            <person name="Mazur A."/>
            <person name="Boulygina E."/>
            <person name="Tsygankova S."/>
            <person name="Khrameeva E."/>
            <person name="Chekanov N."/>
            <person name="Fan G."/>
            <person name="Xiao A."/>
            <person name="Zhang H."/>
            <person name="Xu X."/>
            <person name="Yang H."/>
            <person name="Solovyev V."/>
            <person name="Lee S.M."/>
            <person name="Liu X."/>
            <person name="Afonnikov D.A."/>
            <person name="Skryabin K.G."/>
        </authorList>
    </citation>
    <scope>NUCLEOTIDE SEQUENCE [LARGE SCALE GENOMIC DNA]</scope>
    <source>
        <strain evidence="4">AK-0245</strain>
        <tissue evidence="4">Whole organism</tissue>
    </source>
</reference>
<gene>
    <name evidence="4" type="ORF">CRM22_009943</name>
</gene>
<evidence type="ECO:0000256" key="2">
    <source>
        <dbReference type="ARBA" id="ARBA00026234"/>
    </source>
</evidence>
<dbReference type="STRING" id="147828.A0A4S2LA92"/>
<dbReference type="InterPro" id="IPR052151">
    <property type="entry name" value="Complex_I_LYR"/>
</dbReference>
<feature type="domain" description="Complex 1 LYR protein" evidence="3">
    <location>
        <begin position="8"/>
        <end position="62"/>
    </location>
</feature>
<name>A0A4S2LA92_OPIFE</name>
<accession>A0A4S2LA92</accession>
<dbReference type="InterPro" id="IPR008011">
    <property type="entry name" value="Complex1_LYR_dom"/>
</dbReference>
<dbReference type="Pfam" id="PF05347">
    <property type="entry name" value="Complex1_LYR"/>
    <property type="match status" value="1"/>
</dbReference>
<comment type="caution">
    <text evidence="4">The sequence shown here is derived from an EMBL/GenBank/DDBJ whole genome shotgun (WGS) entry which is preliminary data.</text>
</comment>
<comment type="similarity">
    <text evidence="1">Belongs to the complex I LYR family. LYRM9 subfamily.</text>
</comment>
<dbReference type="OrthoDB" id="190541at2759"/>
<dbReference type="PANTHER" id="PTHR47061:SF1">
    <property type="entry name" value="LYR MOTIF-CONTAINING PROTEIN 9"/>
    <property type="match status" value="1"/>
</dbReference>
<proteinExistence type="inferred from homology"/>
<dbReference type="CDD" id="cd20269">
    <property type="entry name" value="Complex1_LYR_LYRM9"/>
    <property type="match status" value="1"/>
</dbReference>
<protein>
    <recommendedName>
        <fullName evidence="2">LYR motif-containing protein 9</fullName>
    </recommendedName>
</protein>
<dbReference type="InterPro" id="IPR045291">
    <property type="entry name" value="Complex1_LYR_LYRM9"/>
</dbReference>